<dbReference type="AlphaFoldDB" id="A0A653CX86"/>
<sequence length="175" mass="21001">MRWQIQLVVLLTLVHRSVSIMQAFSTSDDKSFEDESNFESMNLRRDVYEDEKLDQAVYLLTRLLLMPWPKDSSPLIYVEENQQSALPNNVEQNTLTEYSGVPKKRTRYYRKYPWKRQNSRYDPENFICNPSKEEVYELLMALHEARHGYREKVIDFCSRKRPAFNVYTNIRYLGK</sequence>
<keyword evidence="3" id="KW-1185">Reference proteome</keyword>
<dbReference type="EMBL" id="CAACVG010009207">
    <property type="protein sequence ID" value="VEN52525.1"/>
    <property type="molecule type" value="Genomic_DNA"/>
</dbReference>
<gene>
    <name evidence="2" type="ORF">CALMAC_LOCUS12620</name>
</gene>
<proteinExistence type="predicted"/>
<evidence type="ECO:0000313" key="3">
    <source>
        <dbReference type="Proteomes" id="UP000410492"/>
    </source>
</evidence>
<feature type="chain" id="PRO_5025006603" evidence="1">
    <location>
        <begin position="20"/>
        <end position="175"/>
    </location>
</feature>
<dbReference type="Proteomes" id="UP000410492">
    <property type="component" value="Unassembled WGS sequence"/>
</dbReference>
<reference evidence="2 3" key="1">
    <citation type="submission" date="2019-01" db="EMBL/GenBank/DDBJ databases">
        <authorList>
            <person name="Sayadi A."/>
        </authorList>
    </citation>
    <scope>NUCLEOTIDE SEQUENCE [LARGE SCALE GENOMIC DNA]</scope>
</reference>
<name>A0A653CX86_CALMS</name>
<feature type="signal peptide" evidence="1">
    <location>
        <begin position="1"/>
        <end position="19"/>
    </location>
</feature>
<organism evidence="2 3">
    <name type="scientific">Callosobruchus maculatus</name>
    <name type="common">Southern cowpea weevil</name>
    <name type="synonym">Pulse bruchid</name>
    <dbReference type="NCBI Taxonomy" id="64391"/>
    <lineage>
        <taxon>Eukaryota</taxon>
        <taxon>Metazoa</taxon>
        <taxon>Ecdysozoa</taxon>
        <taxon>Arthropoda</taxon>
        <taxon>Hexapoda</taxon>
        <taxon>Insecta</taxon>
        <taxon>Pterygota</taxon>
        <taxon>Neoptera</taxon>
        <taxon>Endopterygota</taxon>
        <taxon>Coleoptera</taxon>
        <taxon>Polyphaga</taxon>
        <taxon>Cucujiformia</taxon>
        <taxon>Chrysomeloidea</taxon>
        <taxon>Chrysomelidae</taxon>
        <taxon>Bruchinae</taxon>
        <taxon>Bruchini</taxon>
        <taxon>Callosobruchus</taxon>
    </lineage>
</organism>
<accession>A0A653CX86</accession>
<protein>
    <submittedName>
        <fullName evidence="2">Uncharacterized protein</fullName>
    </submittedName>
</protein>
<keyword evidence="1" id="KW-0732">Signal</keyword>
<evidence type="ECO:0000313" key="2">
    <source>
        <dbReference type="EMBL" id="VEN52525.1"/>
    </source>
</evidence>
<dbReference type="OrthoDB" id="8192724at2759"/>
<evidence type="ECO:0000256" key="1">
    <source>
        <dbReference type="SAM" id="SignalP"/>
    </source>
</evidence>